<feature type="compositionally biased region" description="Polar residues" evidence="1">
    <location>
        <begin position="153"/>
        <end position="199"/>
    </location>
</feature>
<dbReference type="EMBL" id="FLRD01000686">
    <property type="protein sequence ID" value="SBT55406.1"/>
    <property type="molecule type" value="Genomic_DNA"/>
</dbReference>
<feature type="compositionally biased region" description="Pro residues" evidence="1">
    <location>
        <begin position="16"/>
        <end position="27"/>
    </location>
</feature>
<dbReference type="Proteomes" id="UP000078555">
    <property type="component" value="Unassembled WGS sequence"/>
</dbReference>
<organism evidence="3 4">
    <name type="scientific">Plasmodium ovale wallikeri</name>
    <dbReference type="NCBI Taxonomy" id="864142"/>
    <lineage>
        <taxon>Eukaryota</taxon>
        <taxon>Sar</taxon>
        <taxon>Alveolata</taxon>
        <taxon>Apicomplexa</taxon>
        <taxon>Aconoidasida</taxon>
        <taxon>Haemosporida</taxon>
        <taxon>Plasmodiidae</taxon>
        <taxon>Plasmodium</taxon>
        <taxon>Plasmodium (Plasmodium)</taxon>
    </lineage>
</organism>
<keyword evidence="2" id="KW-0472">Membrane</keyword>
<evidence type="ECO:0000256" key="1">
    <source>
        <dbReference type="SAM" id="MobiDB-lite"/>
    </source>
</evidence>
<feature type="compositionally biased region" description="Polar residues" evidence="1">
    <location>
        <begin position="53"/>
        <end position="70"/>
    </location>
</feature>
<sequence>MNNIFAPDPTLYPSTSLPPGPLPPPNPVTTSDSTTVTASDLTTATFEVSGSPTVTKTVQSTDVSPVQEQTPVLDPFVSVSPASSTGVSTSTTTSIVTTTTTAPTSDTSTTMSTPQRTVTSTVQVSSTSPQDPNLTSSIKEHKGSPSPYDSHDQQIPSHSSKSGETHSITPVVTNSGDPGNSPVTTLTRGTQEQSNDQIQVPQASLSISASHDSALTPNMTGHTIYNNPQIPTNQIDPEIKRSVTQYPRQKNVISAASAKSGEIVNIPKVKTSSNTRDDSILRNNKNDNSNIIPEGFPPLTHIIPTLLVIMATITTFFLLYKYTPFGFLLGRKKKKKNLRRIIGIPEEPAYENIHKIAYEREGHNLGGQITENDIYIKLININRYKKAMKKKKKKKKFTLIEVHMEVLEEFKYNEWELHKDDFLEICLQVFIHKENDIYSNFTNSELSVNNVKNKKTIQDIEKQENLWNYWIEDHRDILEKWKEEEWFQILKNDWKKVKKIYQNEISNLGENVLKEPKYNSIYNQKDIWKMWISKQANHMEMFKQEEWFNSIINEQNKKNYIN</sequence>
<name>A0A1A9AGY3_PLAOA</name>
<reference evidence="4" key="1">
    <citation type="submission" date="2016-05" db="EMBL/GenBank/DDBJ databases">
        <authorList>
            <person name="Naeem Raeece"/>
        </authorList>
    </citation>
    <scope>NUCLEOTIDE SEQUENCE [LARGE SCALE GENOMIC DNA]</scope>
</reference>
<dbReference type="AlphaFoldDB" id="A0A1A9AGY3"/>
<evidence type="ECO:0000256" key="2">
    <source>
        <dbReference type="SAM" id="Phobius"/>
    </source>
</evidence>
<keyword evidence="4" id="KW-1185">Reference proteome</keyword>
<protein>
    <submittedName>
        <fullName evidence="3">STP1 protein</fullName>
    </submittedName>
</protein>
<keyword evidence="2" id="KW-1133">Transmembrane helix</keyword>
<evidence type="ECO:0000313" key="3">
    <source>
        <dbReference type="EMBL" id="SBT55406.1"/>
    </source>
</evidence>
<feature type="compositionally biased region" description="Low complexity" evidence="1">
    <location>
        <begin position="77"/>
        <end position="130"/>
    </location>
</feature>
<feature type="region of interest" description="Disordered" evidence="1">
    <location>
        <begin position="1"/>
        <end position="35"/>
    </location>
</feature>
<keyword evidence="2" id="KW-0812">Transmembrane</keyword>
<feature type="transmembrane region" description="Helical" evidence="2">
    <location>
        <begin position="306"/>
        <end position="330"/>
    </location>
</feature>
<feature type="region of interest" description="Disordered" evidence="1">
    <location>
        <begin position="212"/>
        <end position="234"/>
    </location>
</feature>
<accession>A0A1A9AGY3</accession>
<gene>
    <name evidence="3" type="ORF">POVWA1_069780</name>
</gene>
<proteinExistence type="predicted"/>
<feature type="region of interest" description="Disordered" evidence="1">
    <location>
        <begin position="53"/>
        <end position="199"/>
    </location>
</feature>
<evidence type="ECO:0000313" key="4">
    <source>
        <dbReference type="Proteomes" id="UP000078555"/>
    </source>
</evidence>